<accession>A0A2S2NCA5</accession>
<sequence>MNVFGSSQSGETNKIISNLEQSNKSFSSKLDKIEHLLEENHKSVQIQEEQVEAIQLTCVQIAEHMTRGEVSLKLIKESVEVLKNIIPAILSRLNTIETYYKDKP</sequence>
<organism evidence="1">
    <name type="scientific">Schizaphis graminum</name>
    <name type="common">Green bug aphid</name>
    <dbReference type="NCBI Taxonomy" id="13262"/>
    <lineage>
        <taxon>Eukaryota</taxon>
        <taxon>Metazoa</taxon>
        <taxon>Ecdysozoa</taxon>
        <taxon>Arthropoda</taxon>
        <taxon>Hexapoda</taxon>
        <taxon>Insecta</taxon>
        <taxon>Pterygota</taxon>
        <taxon>Neoptera</taxon>
        <taxon>Paraneoptera</taxon>
        <taxon>Hemiptera</taxon>
        <taxon>Sternorrhyncha</taxon>
        <taxon>Aphidomorpha</taxon>
        <taxon>Aphidoidea</taxon>
        <taxon>Aphididae</taxon>
        <taxon>Aphidini</taxon>
        <taxon>Schizaphis</taxon>
    </lineage>
</organism>
<proteinExistence type="predicted"/>
<protein>
    <submittedName>
        <fullName evidence="1">Uncharacterized protein</fullName>
    </submittedName>
</protein>
<gene>
    <name evidence="1" type="ORF">g.8806</name>
</gene>
<dbReference type="AlphaFoldDB" id="A0A2S2NCA5"/>
<name>A0A2S2NCA5_SCHGA</name>
<reference evidence="1" key="1">
    <citation type="submission" date="2018-04" db="EMBL/GenBank/DDBJ databases">
        <title>Transcriptome of Schizaphis graminum biotype I.</title>
        <authorList>
            <person name="Scully E.D."/>
            <person name="Geib S.M."/>
            <person name="Palmer N.A."/>
            <person name="Koch K."/>
            <person name="Bradshaw J."/>
            <person name="Heng-Moss T."/>
            <person name="Sarath G."/>
        </authorList>
    </citation>
    <scope>NUCLEOTIDE SEQUENCE</scope>
</reference>
<evidence type="ECO:0000313" key="1">
    <source>
        <dbReference type="EMBL" id="MBY14779.1"/>
    </source>
</evidence>
<dbReference type="EMBL" id="GGMR01002160">
    <property type="protein sequence ID" value="MBY14779.1"/>
    <property type="molecule type" value="Transcribed_RNA"/>
</dbReference>